<dbReference type="Pfam" id="PF05691">
    <property type="entry name" value="Raffinose_syn"/>
    <property type="match status" value="1"/>
</dbReference>
<comment type="similarity">
    <text evidence="2">Belongs to the glycosyl hydrolases 36 family.</text>
</comment>
<accession>A0A060T979</accession>
<name>A0A060T979_BLAAD</name>
<dbReference type="GO" id="GO:0004557">
    <property type="term" value="F:alpha-galactosidase activity"/>
    <property type="evidence" value="ECO:0007669"/>
    <property type="project" value="UniProtKB-EC"/>
</dbReference>
<evidence type="ECO:0000256" key="1">
    <source>
        <dbReference type="ARBA" id="ARBA00001255"/>
    </source>
</evidence>
<keyword evidence="3" id="KW-0119">Carbohydrate metabolism</keyword>
<comment type="catalytic activity">
    <reaction evidence="4">
        <text>alpha-D-galactosyl-(1-&gt;3)-1D-myo-inositol + sucrose = raffinose + myo-inositol</text>
        <dbReference type="Rhea" id="RHEA:20161"/>
        <dbReference type="ChEBI" id="CHEBI:16634"/>
        <dbReference type="ChEBI" id="CHEBI:17268"/>
        <dbReference type="ChEBI" id="CHEBI:17505"/>
        <dbReference type="ChEBI" id="CHEBI:17992"/>
        <dbReference type="EC" id="2.4.1.82"/>
    </reaction>
</comment>
<dbReference type="PhylomeDB" id="A0A060T979"/>
<dbReference type="GO" id="GO:0047274">
    <property type="term" value="F:galactinol-sucrose galactosyltransferase activity"/>
    <property type="evidence" value="ECO:0007669"/>
    <property type="project" value="UniProtKB-EC"/>
</dbReference>
<sequence length="727" mass="81695">MDYFVHPALTDRWVSGPDGIPVQVGFRDEDVNCVVVCYNDQRVELPSRGSMKTVDCQATYYIFEGTVAIPRNTEINVEIKCKVAGQIRHLGGTQAYNRSQQLELHNLNDIFEAFNPDIEYQKLGNRFIVSAPAPSSPVLSTIRLGIPKQFDRYLCIYRAMPSWFKSDVGIGVPTIEQNGQLLVYERLDGQCISILTESGGEDCCTTYLGSEGGRQLLLHVQNDSPSTQSQGFRAVIGIGSSCQEAIDAAFNSVPKNRGHKANWSDGIFYCTWNSLGDQLSHEKIVNAISDLDSMGVRISTIIIDDGWQKTNSHRQLQGFEPNIDRFPRGLQGLVREIRLKFPYVVDIGVWSTVAGYWNGLDPHSKLAKSYSNVICNIQGTTVSIPDERSIYRFYKDYFKLLASWGVTCIKMDNQATVDMITDPMIRGRLWQPYQDALKQATEEYLQGKIIYSMSMVPNIIHHSLIHHPMRGPTIVRNSDDFFPDVPDSHHFHVFVNFFNSIYTRHLSALPDYDMFQTVIEGDLKDSNGYSFLHAAARCLSGGPITITDIPSCHNKSILHAISLPVSSKADTILRPSTTPLPWDIFYRFRSRKFLRIVSHCEDSILVGLFNFSDIGLSEPVGGEQRIWKSFRAHEHWTGTRVLPLEAGKCDVLIGANYHSIGSSLIACLGAVGKLNAPAIVHKVERSSDRISWHLKYPAKVEFAVKAEEYINVITISGQDFITYPDNF</sequence>
<reference evidence="5" key="2">
    <citation type="submission" date="2014-06" db="EMBL/GenBank/DDBJ databases">
        <title>The complete genome of Blastobotrys (Arxula) adeninivorans LS3 - a yeast of biotechnological interest.</title>
        <authorList>
            <person name="Kunze G."/>
            <person name="Gaillardin C."/>
            <person name="Czernicka M."/>
            <person name="Durrens P."/>
            <person name="Martin T."/>
            <person name="Boer E."/>
            <person name="Gabaldon T."/>
            <person name="Cruz J."/>
            <person name="Talla E."/>
            <person name="Marck C."/>
            <person name="Goffeau A."/>
            <person name="Barbe V."/>
            <person name="Baret P."/>
            <person name="Baronian K."/>
            <person name="Beier S."/>
            <person name="Bleykasten C."/>
            <person name="Bode R."/>
            <person name="Casaregola S."/>
            <person name="Despons L."/>
            <person name="Fairhead C."/>
            <person name="Giersberg M."/>
            <person name="Gierski P."/>
            <person name="Hahnel U."/>
            <person name="Hartmann A."/>
            <person name="Jankowska D."/>
            <person name="Jubin C."/>
            <person name="Jung P."/>
            <person name="Lafontaine I."/>
            <person name="Leh-Louis V."/>
            <person name="Lemaire M."/>
            <person name="Marcet-Houben M."/>
            <person name="Mascher M."/>
            <person name="Morel G."/>
            <person name="Richard G.-F."/>
            <person name="Riechen J."/>
            <person name="Sacerdot C."/>
            <person name="Sarkar A."/>
            <person name="Savel G."/>
            <person name="Schacherer J."/>
            <person name="Sherman D."/>
            <person name="Straub M.-L."/>
            <person name="Stein N."/>
            <person name="Thierry A."/>
            <person name="Trautwein-Schult A."/>
            <person name="Westhof E."/>
            <person name="Worch S."/>
            <person name="Dujon B."/>
            <person name="Souciet J.-L."/>
            <person name="Wincker P."/>
            <person name="Scholz U."/>
            <person name="Neuveglise N."/>
        </authorList>
    </citation>
    <scope>NUCLEOTIDE SEQUENCE</scope>
    <source>
        <strain evidence="5">LS3</strain>
    </source>
</reference>
<comment type="catalytic activity">
    <reaction evidence="1">
        <text>Hydrolysis of terminal, non-reducing alpha-D-galactose residues in alpha-D-galactosides, including galactose oligosaccharides, galactomannans and galactolipids.</text>
        <dbReference type="EC" id="3.2.1.22"/>
    </reaction>
</comment>
<organism evidence="5">
    <name type="scientific">Blastobotrys adeninivorans</name>
    <name type="common">Yeast</name>
    <name type="synonym">Arxula adeninivorans</name>
    <dbReference type="NCBI Taxonomy" id="409370"/>
    <lineage>
        <taxon>Eukaryota</taxon>
        <taxon>Fungi</taxon>
        <taxon>Dikarya</taxon>
        <taxon>Ascomycota</taxon>
        <taxon>Saccharomycotina</taxon>
        <taxon>Dipodascomycetes</taxon>
        <taxon>Dipodascales</taxon>
        <taxon>Trichomonascaceae</taxon>
        <taxon>Blastobotrys</taxon>
    </lineage>
</organism>
<dbReference type="Gene3D" id="3.20.20.70">
    <property type="entry name" value="Aldolase class I"/>
    <property type="match status" value="1"/>
</dbReference>
<dbReference type="InterPro" id="IPR013785">
    <property type="entry name" value="Aldolase_TIM"/>
</dbReference>
<evidence type="ECO:0000256" key="2">
    <source>
        <dbReference type="ARBA" id="ARBA00007240"/>
    </source>
</evidence>
<dbReference type="SUPFAM" id="SSF51445">
    <property type="entry name" value="(Trans)glycosidases"/>
    <property type="match status" value="1"/>
</dbReference>
<dbReference type="PANTHER" id="PTHR31268">
    <property type="match status" value="1"/>
</dbReference>
<protein>
    <submittedName>
        <fullName evidence="5">ARAD1D09526p</fullName>
    </submittedName>
</protein>
<proteinExistence type="inferred from homology"/>
<evidence type="ECO:0000313" key="5">
    <source>
        <dbReference type="EMBL" id="CDP37354.1"/>
    </source>
</evidence>
<dbReference type="PANTHER" id="PTHR31268:SF32">
    <property type="entry name" value="GALACTINOL--SUCROSE GALACTOSYLTRANSFERASE 2-RELATED"/>
    <property type="match status" value="1"/>
</dbReference>
<dbReference type="InterPro" id="IPR017853">
    <property type="entry name" value="GH"/>
</dbReference>
<evidence type="ECO:0000256" key="3">
    <source>
        <dbReference type="ARBA" id="ARBA00023277"/>
    </source>
</evidence>
<gene>
    <name evidence="5" type="ORF">GNLVRS02_ARAD1D09526g</name>
</gene>
<dbReference type="InterPro" id="IPR008811">
    <property type="entry name" value="Glycosyl_hydrolases_36"/>
</dbReference>
<dbReference type="AlphaFoldDB" id="A0A060T979"/>
<dbReference type="EMBL" id="HG937694">
    <property type="protein sequence ID" value="CDP37354.1"/>
    <property type="molecule type" value="Genomic_DNA"/>
</dbReference>
<evidence type="ECO:0000256" key="4">
    <source>
        <dbReference type="ARBA" id="ARBA00049426"/>
    </source>
</evidence>
<reference evidence="5" key="1">
    <citation type="submission" date="2014-02" db="EMBL/GenBank/DDBJ databases">
        <authorList>
            <person name="Genoscope - CEA"/>
        </authorList>
    </citation>
    <scope>NUCLEOTIDE SEQUENCE</scope>
    <source>
        <strain evidence="5">LS3</strain>
    </source>
</reference>